<dbReference type="STRING" id="1803665.GCA_001641335_04827"/>
<gene>
    <name evidence="2" type="ORF">FBZ96_10528</name>
</gene>
<accession>A0A560DMK6</accession>
<evidence type="ECO:0000256" key="1">
    <source>
        <dbReference type="SAM" id="SignalP"/>
    </source>
</evidence>
<evidence type="ECO:0000313" key="2">
    <source>
        <dbReference type="EMBL" id="TWA98353.1"/>
    </source>
</evidence>
<organism evidence="2 3">
    <name type="scientific">Bradyrhizobium stylosanthis</name>
    <dbReference type="NCBI Taxonomy" id="1803665"/>
    <lineage>
        <taxon>Bacteria</taxon>
        <taxon>Pseudomonadati</taxon>
        <taxon>Pseudomonadota</taxon>
        <taxon>Alphaproteobacteria</taxon>
        <taxon>Hyphomicrobiales</taxon>
        <taxon>Nitrobacteraceae</taxon>
        <taxon>Bradyrhizobium</taxon>
    </lineage>
</organism>
<dbReference type="RefSeq" id="WP_145664300.1">
    <property type="nucleotide sequence ID" value="NZ_VITK01000005.1"/>
</dbReference>
<dbReference type="OrthoDB" id="145213at2"/>
<keyword evidence="1" id="KW-0732">Signal</keyword>
<feature type="signal peptide" evidence="1">
    <location>
        <begin position="1"/>
        <end position="27"/>
    </location>
</feature>
<comment type="caution">
    <text evidence="2">The sequence shown here is derived from an EMBL/GenBank/DDBJ whole genome shotgun (WGS) entry which is preliminary data.</text>
</comment>
<dbReference type="InterPro" id="IPR051200">
    <property type="entry name" value="Host-pathogen_enzymatic-act"/>
</dbReference>
<dbReference type="PANTHER" id="PTHR47197:SF3">
    <property type="entry name" value="DIHYDRO-HEME D1 DEHYDROGENASE"/>
    <property type="match status" value="1"/>
</dbReference>
<reference evidence="2 3" key="1">
    <citation type="submission" date="2019-06" db="EMBL/GenBank/DDBJ databases">
        <title>Genomic Encyclopedia of Type Strains, Phase IV (KMG-V): Genome sequencing to study the core and pangenomes of soil and plant-associated prokaryotes.</title>
        <authorList>
            <person name="Whitman W."/>
        </authorList>
    </citation>
    <scope>NUCLEOTIDE SEQUENCE [LARGE SCALE GENOMIC DNA]</scope>
    <source>
        <strain evidence="2 3">BR 510</strain>
    </source>
</reference>
<proteinExistence type="predicted"/>
<dbReference type="Proteomes" id="UP000319949">
    <property type="component" value="Unassembled WGS sequence"/>
</dbReference>
<dbReference type="InterPro" id="IPR015943">
    <property type="entry name" value="WD40/YVTN_repeat-like_dom_sf"/>
</dbReference>
<dbReference type="SUPFAM" id="SSF50974">
    <property type="entry name" value="Nitrous oxide reductase, N-terminal domain"/>
    <property type="match status" value="1"/>
</dbReference>
<evidence type="ECO:0000313" key="3">
    <source>
        <dbReference type="Proteomes" id="UP000319949"/>
    </source>
</evidence>
<dbReference type="InterPro" id="IPR011964">
    <property type="entry name" value="YVTN_b-propeller_repeat"/>
</dbReference>
<sequence length="490" mass="51735">MKTPRNNIMKSIFLAATMLATGSAAWAGQAPGALSAPDIQVSHHDRVYAAEQFSNTVSVTDPVDNKLLGVIRLGDPQPGNFSPLYKGQVLVHGMGFSPDHRTLAVVSIGSNSVTFIDTATNAVKHTTYVGRSPHEAFFTPDGKEVWVTVRGENYISVIDAKSFTEKTRIITPNGPGMQIFSPDGKYGYICSSFNPETDVVDVAEHKIIAKVKQESPFCPNIAATPDGNQVWFTLKDTGRTQVFNARPPFNPIKTIDTGPITNHVNFAHTAKGTFAYVTIGGLNEVKVFRTDDFSQVATIPVGNLPHGVWPSGDGTRIYVGLENADALAAIDTATNSVVANVPIGQAPQAIAYVPNAAPNPDDRQNLQALGVAGQVAHLSLGSRDASTDAKAPTSVSLFDQGLIQILQASVTGLQPKQKYTLALAERSDGGGSLQPLAAFMTNPAGSAIVNVAGPIRQIVVDQSGAAGKRYLVIVSGDAAGPGEAVQIETR</sequence>
<dbReference type="NCBIfam" id="TIGR02276">
    <property type="entry name" value="beta_rpt_yvtn"/>
    <property type="match status" value="2"/>
</dbReference>
<dbReference type="AlphaFoldDB" id="A0A560DMK6"/>
<dbReference type="InterPro" id="IPR011045">
    <property type="entry name" value="N2O_reductase_N"/>
</dbReference>
<name>A0A560DMK6_9BRAD</name>
<dbReference type="PANTHER" id="PTHR47197">
    <property type="entry name" value="PROTEIN NIRF"/>
    <property type="match status" value="1"/>
</dbReference>
<dbReference type="Gene3D" id="2.130.10.10">
    <property type="entry name" value="YVTN repeat-like/Quinoprotein amine dehydrogenase"/>
    <property type="match status" value="2"/>
</dbReference>
<dbReference type="EMBL" id="VITK01000005">
    <property type="protein sequence ID" value="TWA98353.1"/>
    <property type="molecule type" value="Genomic_DNA"/>
</dbReference>
<protein>
    <submittedName>
        <fullName evidence="2">YVTN family beta-propeller protein</fullName>
    </submittedName>
</protein>
<feature type="chain" id="PRO_5022036818" evidence="1">
    <location>
        <begin position="28"/>
        <end position="490"/>
    </location>
</feature>
<keyword evidence="3" id="KW-1185">Reference proteome</keyword>